<evidence type="ECO:0000256" key="2">
    <source>
        <dbReference type="PIRSR" id="PIRSR037799-1"/>
    </source>
</evidence>
<reference evidence="4 5" key="1">
    <citation type="submission" date="2019-09" db="EMBL/GenBank/DDBJ databases">
        <authorList>
            <person name="Depoorter E."/>
        </authorList>
    </citation>
    <scope>NUCLEOTIDE SEQUENCE [LARGE SCALE GENOMIC DNA]</scope>
    <source>
        <strain evidence="4">LMG 6863</strain>
    </source>
</reference>
<dbReference type="PIRSF" id="PIRSF037799">
    <property type="entry name" value="Tautomer_YdcE_prd"/>
    <property type="match status" value="1"/>
</dbReference>
<evidence type="ECO:0000256" key="1">
    <source>
        <dbReference type="ARBA" id="ARBA00023235"/>
    </source>
</evidence>
<name>A0A6P2IDC7_BURL3</name>
<organism evidence="4 5">
    <name type="scientific">Burkholderia lata (strain ATCC 17760 / DSM 23089 / LMG 22485 / NCIMB 9086 / R18194 / 383)</name>
    <dbReference type="NCBI Taxonomy" id="482957"/>
    <lineage>
        <taxon>Bacteria</taxon>
        <taxon>Pseudomonadati</taxon>
        <taxon>Pseudomonadota</taxon>
        <taxon>Betaproteobacteria</taxon>
        <taxon>Burkholderiales</taxon>
        <taxon>Burkholderiaceae</taxon>
        <taxon>Burkholderia</taxon>
        <taxon>Burkholderia cepacia complex</taxon>
    </lineage>
</organism>
<dbReference type="EMBL" id="CABVPY010000006">
    <property type="protein sequence ID" value="VWB28954.1"/>
    <property type="molecule type" value="Genomic_DNA"/>
</dbReference>
<dbReference type="GO" id="GO:0016862">
    <property type="term" value="F:intramolecular oxidoreductase activity, interconverting keto- and enol-groups"/>
    <property type="evidence" value="ECO:0007669"/>
    <property type="project" value="InterPro"/>
</dbReference>
<proteinExistence type="predicted"/>
<accession>A0A6P2IDC7</accession>
<dbReference type="GO" id="GO:0005737">
    <property type="term" value="C:cytoplasm"/>
    <property type="evidence" value="ECO:0007669"/>
    <property type="project" value="InterPro"/>
</dbReference>
<evidence type="ECO:0000313" key="5">
    <source>
        <dbReference type="Proteomes" id="UP000494170"/>
    </source>
</evidence>
<dbReference type="AlphaFoldDB" id="A0A6P2IDC7"/>
<sequence length="82" mass="8832">MPHLIVKIVEGRTSAIKQVLANRLTETVMDVLALDAGSVSVAVEEVAPDEWMRQIYGPDIEAAADRLLKRPGYGPLATSAES</sequence>
<protein>
    <submittedName>
        <fullName evidence="4">4-oxalocrotonate tautomerase</fullName>
    </submittedName>
</protein>
<dbReference type="RefSeq" id="WP_174938311.1">
    <property type="nucleotide sequence ID" value="NZ_CABVPY010000006.1"/>
</dbReference>
<dbReference type="InterPro" id="IPR004370">
    <property type="entry name" value="4-OT-like_dom"/>
</dbReference>
<dbReference type="Pfam" id="PF01361">
    <property type="entry name" value="Tautomerase"/>
    <property type="match status" value="1"/>
</dbReference>
<dbReference type="InterPro" id="IPR014347">
    <property type="entry name" value="Tautomerase/MIF_sf"/>
</dbReference>
<evidence type="ECO:0000259" key="3">
    <source>
        <dbReference type="Pfam" id="PF01361"/>
    </source>
</evidence>
<feature type="active site" description="Proton acceptor; via imino nitrogen" evidence="2">
    <location>
        <position position="2"/>
    </location>
</feature>
<gene>
    <name evidence="4" type="ORF">BLA6863_01223</name>
</gene>
<evidence type="ECO:0000313" key="4">
    <source>
        <dbReference type="EMBL" id="VWB28954.1"/>
    </source>
</evidence>
<keyword evidence="1" id="KW-0413">Isomerase</keyword>
<dbReference type="SUPFAM" id="SSF55331">
    <property type="entry name" value="Tautomerase/MIF"/>
    <property type="match status" value="1"/>
</dbReference>
<dbReference type="Gene3D" id="3.30.429.10">
    <property type="entry name" value="Macrophage Migration Inhibitory Factor"/>
    <property type="match status" value="1"/>
</dbReference>
<dbReference type="InterPro" id="IPR017284">
    <property type="entry name" value="Tautomerase_PptA"/>
</dbReference>
<feature type="domain" description="4-oxalocrotonate tautomerase-like" evidence="3">
    <location>
        <begin position="2"/>
        <end position="53"/>
    </location>
</feature>
<dbReference type="Proteomes" id="UP000494170">
    <property type="component" value="Unassembled WGS sequence"/>
</dbReference>